<dbReference type="EMBL" id="JABCRI010000021">
    <property type="protein sequence ID" value="KAF8379892.1"/>
    <property type="molecule type" value="Genomic_DNA"/>
</dbReference>
<dbReference type="Proteomes" id="UP000655225">
    <property type="component" value="Unassembled WGS sequence"/>
</dbReference>
<name>A0A834YHE0_TETSI</name>
<dbReference type="AlphaFoldDB" id="A0A834YHE0"/>
<gene>
    <name evidence="2" type="ORF">HHK36_027357</name>
</gene>
<accession>A0A834YHE0</accession>
<evidence type="ECO:0000313" key="3">
    <source>
        <dbReference type="Proteomes" id="UP000655225"/>
    </source>
</evidence>
<sequence>MQPKKLGVLATNEIQATQNYPKHVPAQVVERNLGTCMQILSPDMTYAASIIQQVGEAHGNSKFRNSNASATTEQHSNMSRSAINQSLPTFHPSICNNQETYPTVLNISSTFSSLIVSTLLQNPAAHAVASIAASFLLCTNVEISVDSHAGTLGGFPSRHMSPSPVYRDHCCHYSSSCKCMVSGSWAIALMSSSSHWLYLYSCTHSCNTINRLSPVSPSDSKGRTVARLNETGLNAADHDQKPMAIIELHDSNSQKIRKQVHHSSCGSNTASSSEVETGTLEKQENGKEELKDNSAGTTGLSSTLLQRDTATEFFTSTCSEEYQENNIEDRKQKSNVKDEEDTLQLDLNSRTWVTCPNDPGGGEDHLFRDCSNLEKGLFIMGLEHGKPKAHWGGFKPYKR</sequence>
<evidence type="ECO:0000313" key="2">
    <source>
        <dbReference type="EMBL" id="KAF8379892.1"/>
    </source>
</evidence>
<feature type="compositionally biased region" description="Polar residues" evidence="1">
    <location>
        <begin position="294"/>
        <end position="303"/>
    </location>
</feature>
<protein>
    <submittedName>
        <fullName evidence="2">Uncharacterized protein</fullName>
    </submittedName>
</protein>
<dbReference type="OrthoDB" id="1749825at2759"/>
<evidence type="ECO:0000256" key="1">
    <source>
        <dbReference type="SAM" id="MobiDB-lite"/>
    </source>
</evidence>
<proteinExistence type="predicted"/>
<comment type="caution">
    <text evidence="2">The sequence shown here is derived from an EMBL/GenBank/DDBJ whole genome shotgun (WGS) entry which is preliminary data.</text>
</comment>
<feature type="compositionally biased region" description="Basic and acidic residues" evidence="1">
    <location>
        <begin position="279"/>
        <end position="292"/>
    </location>
</feature>
<reference evidence="2 3" key="1">
    <citation type="submission" date="2020-04" db="EMBL/GenBank/DDBJ databases">
        <title>Plant Genome Project.</title>
        <authorList>
            <person name="Zhang R.-G."/>
        </authorList>
    </citation>
    <scope>NUCLEOTIDE SEQUENCE [LARGE SCALE GENOMIC DNA]</scope>
    <source>
        <strain evidence="2">YNK0</strain>
        <tissue evidence="2">Leaf</tissue>
    </source>
</reference>
<keyword evidence="3" id="KW-1185">Reference proteome</keyword>
<organism evidence="2 3">
    <name type="scientific">Tetracentron sinense</name>
    <name type="common">Spur-leaf</name>
    <dbReference type="NCBI Taxonomy" id="13715"/>
    <lineage>
        <taxon>Eukaryota</taxon>
        <taxon>Viridiplantae</taxon>
        <taxon>Streptophyta</taxon>
        <taxon>Embryophyta</taxon>
        <taxon>Tracheophyta</taxon>
        <taxon>Spermatophyta</taxon>
        <taxon>Magnoliopsida</taxon>
        <taxon>Trochodendrales</taxon>
        <taxon>Trochodendraceae</taxon>
        <taxon>Tetracentron</taxon>
    </lineage>
</organism>
<feature type="compositionally biased region" description="Basic and acidic residues" evidence="1">
    <location>
        <begin position="327"/>
        <end position="337"/>
    </location>
</feature>
<feature type="region of interest" description="Disordered" evidence="1">
    <location>
        <begin position="257"/>
        <end position="303"/>
    </location>
</feature>
<feature type="compositionally biased region" description="Polar residues" evidence="1">
    <location>
        <begin position="262"/>
        <end position="276"/>
    </location>
</feature>
<feature type="region of interest" description="Disordered" evidence="1">
    <location>
        <begin position="321"/>
        <end position="342"/>
    </location>
</feature>